<keyword evidence="11" id="KW-1185">Reference proteome</keyword>
<dbReference type="AlphaFoldDB" id="B8EQJ0"/>
<dbReference type="eggNOG" id="COG3770">
    <property type="taxonomic scope" value="Bacteria"/>
</dbReference>
<dbReference type="GO" id="GO:0030288">
    <property type="term" value="C:outer membrane-bounded periplasmic space"/>
    <property type="evidence" value="ECO:0007669"/>
    <property type="project" value="InterPro"/>
</dbReference>
<dbReference type="OrthoDB" id="1467367at2"/>
<feature type="disulfide bond" evidence="8">
    <location>
        <begin position="71"/>
        <end position="300"/>
    </location>
</feature>
<dbReference type="GO" id="GO:0008237">
    <property type="term" value="F:metallopeptidase activity"/>
    <property type="evidence" value="ECO:0007669"/>
    <property type="project" value="UniProtKB-KW"/>
</dbReference>
<reference evidence="10 11" key="1">
    <citation type="journal article" date="2010" name="J. Bacteriol.">
        <title>Complete genome sequence of the aerobic facultative methanotroph Methylocella silvestris BL2.</title>
        <authorList>
            <person name="Chen Y."/>
            <person name="Crombie A."/>
            <person name="Rahman M.T."/>
            <person name="Dedysh S.N."/>
            <person name="Liesack W."/>
            <person name="Stott M.B."/>
            <person name="Alam M."/>
            <person name="Theisen A.R."/>
            <person name="Murrell J.C."/>
            <person name="Dunfield P.F."/>
        </authorList>
    </citation>
    <scope>NUCLEOTIDE SEQUENCE [LARGE SCALE GENOMIC DNA]</scope>
    <source>
        <strain evidence="11">DSM 15510 / CIP 108128 / LMG 27833 / NCIMB 13906 / BL2</strain>
    </source>
</reference>
<dbReference type="HOGENOM" id="CLU_052496_0_2_5"/>
<dbReference type="Gene3D" id="3.30.1380.10">
    <property type="match status" value="1"/>
</dbReference>
<dbReference type="SUPFAM" id="SSF55166">
    <property type="entry name" value="Hedgehog/DD-peptidase"/>
    <property type="match status" value="1"/>
</dbReference>
<dbReference type="PIRSF" id="PIRSF018455">
    <property type="entry name" value="MepA"/>
    <property type="match status" value="1"/>
</dbReference>
<evidence type="ECO:0000256" key="1">
    <source>
        <dbReference type="ARBA" id="ARBA00022670"/>
    </source>
</evidence>
<feature type="chain" id="PRO_5002871128" evidence="9">
    <location>
        <begin position="23"/>
        <end position="307"/>
    </location>
</feature>
<keyword evidence="8" id="KW-1015">Disulfide bond</keyword>
<keyword evidence="1" id="KW-0645">Protease</keyword>
<keyword evidence="7" id="KW-0482">Metalloprotease</keyword>
<keyword evidence="6" id="KW-0862">Zinc</keyword>
<dbReference type="STRING" id="395965.Msil_3296"/>
<sequence length="307" mass="33523">MRSLSLILAALLGMAAARGAEAQEKGTLGANILPPLANASSPSTPAKELFGRERGPAPLSARTIGFYSRGCLAGGRNLAVNGPAWQVMRLSRNRNWGHPKLIAFLEEFARKVPRVSNWPGILVGDMSQPRGGPMLTGHASHQIGLDADIWLTPMPGRELSRAEREEMSATMVVRADRLDVDPARWTPDHLAVIKAAAQDNQVQRIFVNAAIKKAICREAVGDRSWLTKVRPYYGHDYHFHIRLACPPGEESCRDQDPVPPGDGCDASLNYWFSDAVLHPKPGPPTRPKPPLTMAQLPAECRMVLNAK</sequence>
<protein>
    <submittedName>
        <fullName evidence="10">Peptidase U6 penicillin-insensitive murein endopeptidase</fullName>
    </submittedName>
</protein>
<dbReference type="InterPro" id="IPR005073">
    <property type="entry name" value="Peptidase_M74"/>
</dbReference>
<keyword evidence="4" id="KW-0574">Periplasm</keyword>
<evidence type="ECO:0000256" key="7">
    <source>
        <dbReference type="ARBA" id="ARBA00023049"/>
    </source>
</evidence>
<evidence type="ECO:0000256" key="9">
    <source>
        <dbReference type="SAM" id="SignalP"/>
    </source>
</evidence>
<dbReference type="NCBIfam" id="NF006947">
    <property type="entry name" value="PRK09429.1"/>
    <property type="match status" value="1"/>
</dbReference>
<dbReference type="GO" id="GO:0006508">
    <property type="term" value="P:proteolysis"/>
    <property type="evidence" value="ECO:0007669"/>
    <property type="project" value="UniProtKB-KW"/>
</dbReference>
<evidence type="ECO:0000256" key="5">
    <source>
        <dbReference type="ARBA" id="ARBA00022801"/>
    </source>
</evidence>
<accession>B8EQJ0</accession>
<organism evidence="10 11">
    <name type="scientific">Methylocella silvestris (strain DSM 15510 / CIP 108128 / LMG 27833 / NCIMB 13906 / BL2)</name>
    <dbReference type="NCBI Taxonomy" id="395965"/>
    <lineage>
        <taxon>Bacteria</taxon>
        <taxon>Pseudomonadati</taxon>
        <taxon>Pseudomonadota</taxon>
        <taxon>Alphaproteobacteria</taxon>
        <taxon>Hyphomicrobiales</taxon>
        <taxon>Beijerinckiaceae</taxon>
        <taxon>Methylocella</taxon>
    </lineage>
</organism>
<evidence type="ECO:0000256" key="2">
    <source>
        <dbReference type="ARBA" id="ARBA00022723"/>
    </source>
</evidence>
<dbReference type="GO" id="GO:0046872">
    <property type="term" value="F:metal ion binding"/>
    <property type="evidence" value="ECO:0007669"/>
    <property type="project" value="UniProtKB-KW"/>
</dbReference>
<name>B8EQJ0_METSB</name>
<evidence type="ECO:0000256" key="4">
    <source>
        <dbReference type="ARBA" id="ARBA00022764"/>
    </source>
</evidence>
<keyword evidence="2" id="KW-0479">Metal-binding</keyword>
<feature type="disulfide bond" evidence="8">
    <location>
        <begin position="245"/>
        <end position="252"/>
    </location>
</feature>
<dbReference type="Proteomes" id="UP000002257">
    <property type="component" value="Chromosome"/>
</dbReference>
<gene>
    <name evidence="10" type="ordered locus">Msil_3296</name>
</gene>
<evidence type="ECO:0000313" key="11">
    <source>
        <dbReference type="Proteomes" id="UP000002257"/>
    </source>
</evidence>
<dbReference type="RefSeq" id="WP_012592272.1">
    <property type="nucleotide sequence ID" value="NC_011666.1"/>
</dbReference>
<evidence type="ECO:0000256" key="6">
    <source>
        <dbReference type="ARBA" id="ARBA00022833"/>
    </source>
</evidence>
<feature type="signal peptide" evidence="9">
    <location>
        <begin position="1"/>
        <end position="22"/>
    </location>
</feature>
<dbReference type="KEGG" id="msl:Msil_3296"/>
<proteinExistence type="predicted"/>
<dbReference type="EMBL" id="CP001280">
    <property type="protein sequence ID" value="ACK52203.1"/>
    <property type="molecule type" value="Genomic_DNA"/>
</dbReference>
<keyword evidence="3 9" id="KW-0732">Signal</keyword>
<keyword evidence="5" id="KW-0378">Hydrolase</keyword>
<dbReference type="InterPro" id="IPR009045">
    <property type="entry name" value="Zn_M74/Hedgehog-like"/>
</dbReference>
<feature type="disulfide bond" evidence="8">
    <location>
        <begin position="216"/>
        <end position="264"/>
    </location>
</feature>
<evidence type="ECO:0000313" key="10">
    <source>
        <dbReference type="EMBL" id="ACK52203.1"/>
    </source>
</evidence>
<evidence type="ECO:0000256" key="8">
    <source>
        <dbReference type="PIRSR" id="PIRSR018455-2"/>
    </source>
</evidence>
<dbReference type="Pfam" id="PF03411">
    <property type="entry name" value="Peptidase_M74"/>
    <property type="match status" value="1"/>
</dbReference>
<evidence type="ECO:0000256" key="3">
    <source>
        <dbReference type="ARBA" id="ARBA00022729"/>
    </source>
</evidence>
<dbReference type="GO" id="GO:0004252">
    <property type="term" value="F:serine-type endopeptidase activity"/>
    <property type="evidence" value="ECO:0007669"/>
    <property type="project" value="InterPro"/>
</dbReference>